<name>A0A4Y2IV82_ARAVE</name>
<evidence type="ECO:0000313" key="3">
    <source>
        <dbReference type="EMBL" id="GBM81475.1"/>
    </source>
</evidence>
<reference evidence="4 5" key="1">
    <citation type="journal article" date="2019" name="Sci. Rep.">
        <title>Orb-weaving spider Araneus ventricosus genome elucidates the spidroin gene catalogue.</title>
        <authorList>
            <person name="Kono N."/>
            <person name="Nakamura H."/>
            <person name="Ohtoshi R."/>
            <person name="Moran D.A.P."/>
            <person name="Shinohara A."/>
            <person name="Yoshida Y."/>
            <person name="Fujiwara M."/>
            <person name="Mori M."/>
            <person name="Tomita M."/>
            <person name="Arakawa K."/>
        </authorList>
    </citation>
    <scope>NUCLEOTIDE SEQUENCE [LARGE SCALE GENOMIC DNA]</scope>
</reference>
<dbReference type="EMBL" id="BGPR01187474">
    <property type="protein sequence ID" value="GBM81464.1"/>
    <property type="molecule type" value="Genomic_DNA"/>
</dbReference>
<keyword evidence="5" id="KW-1185">Reference proteome</keyword>
<evidence type="ECO:0000313" key="5">
    <source>
        <dbReference type="Proteomes" id="UP000499080"/>
    </source>
</evidence>
<dbReference type="AlphaFoldDB" id="A0A4Y2IV82"/>
<accession>A0A4Y2IV82</accession>
<evidence type="ECO:0000313" key="2">
    <source>
        <dbReference type="EMBL" id="GBM81464.1"/>
    </source>
</evidence>
<protein>
    <submittedName>
        <fullName evidence="4">Uncharacterized protein</fullName>
    </submittedName>
</protein>
<dbReference type="PANTHER" id="PTHR46601">
    <property type="entry name" value="ULP_PROTEASE DOMAIN-CONTAINING PROTEIN"/>
    <property type="match status" value="1"/>
</dbReference>
<organism evidence="4 5">
    <name type="scientific">Araneus ventricosus</name>
    <name type="common">Orbweaver spider</name>
    <name type="synonym">Epeira ventricosa</name>
    <dbReference type="NCBI Taxonomy" id="182803"/>
    <lineage>
        <taxon>Eukaryota</taxon>
        <taxon>Metazoa</taxon>
        <taxon>Ecdysozoa</taxon>
        <taxon>Arthropoda</taxon>
        <taxon>Chelicerata</taxon>
        <taxon>Arachnida</taxon>
        <taxon>Araneae</taxon>
        <taxon>Araneomorphae</taxon>
        <taxon>Entelegynae</taxon>
        <taxon>Araneoidea</taxon>
        <taxon>Araneidae</taxon>
        <taxon>Araneus</taxon>
    </lineage>
</organism>
<dbReference type="PANTHER" id="PTHR46601:SF1">
    <property type="entry name" value="ADF-H DOMAIN-CONTAINING PROTEIN"/>
    <property type="match status" value="1"/>
</dbReference>
<evidence type="ECO:0000313" key="4">
    <source>
        <dbReference type="EMBL" id="GBM81570.1"/>
    </source>
</evidence>
<dbReference type="EMBL" id="BGPR01187455">
    <property type="protein sequence ID" value="GBM81408.1"/>
    <property type="molecule type" value="Genomic_DNA"/>
</dbReference>
<dbReference type="EMBL" id="BGPR01187501">
    <property type="protein sequence ID" value="GBM81570.1"/>
    <property type="molecule type" value="Genomic_DNA"/>
</dbReference>
<proteinExistence type="predicted"/>
<dbReference type="Proteomes" id="UP000499080">
    <property type="component" value="Unassembled WGS sequence"/>
</dbReference>
<comment type="caution">
    <text evidence="4">The sequence shown here is derived from an EMBL/GenBank/DDBJ whole genome shotgun (WGS) entry which is preliminary data.</text>
</comment>
<sequence>MDASWSFHATSHVKTVCDGIGGTVKRTVTKENFQSVYQSTQIRNKLEERFCKGKTITGTRSFHSFSPSSTEEIKAKRKSLDPENMYSMEFY</sequence>
<evidence type="ECO:0000313" key="1">
    <source>
        <dbReference type="EMBL" id="GBM81408.1"/>
    </source>
</evidence>
<gene>
    <name evidence="4" type="ORF">AVEN_143806_1</name>
    <name evidence="3" type="ORF">AVEN_17105_1</name>
    <name evidence="2" type="ORF">AVEN_269074_1</name>
    <name evidence="1" type="ORF">AVEN_4996_1</name>
</gene>
<dbReference type="EMBL" id="BGPR01187476">
    <property type="protein sequence ID" value="GBM81475.1"/>
    <property type="molecule type" value="Genomic_DNA"/>
</dbReference>
<dbReference type="OrthoDB" id="6625945at2759"/>